<accession>A0A1B7MJI6</accession>
<dbReference type="OrthoDB" id="2671200at2759"/>
<dbReference type="Proteomes" id="UP000092154">
    <property type="component" value="Unassembled WGS sequence"/>
</dbReference>
<evidence type="ECO:0000313" key="2">
    <source>
        <dbReference type="Proteomes" id="UP000092154"/>
    </source>
</evidence>
<dbReference type="InParanoid" id="A0A1B7MJI6"/>
<dbReference type="AlphaFoldDB" id="A0A1B7MJI6"/>
<dbReference type="STRING" id="1314800.A0A1B7MJI6"/>
<proteinExistence type="predicted"/>
<evidence type="ECO:0008006" key="3">
    <source>
        <dbReference type="Google" id="ProtNLM"/>
    </source>
</evidence>
<feature type="non-terminal residue" evidence="1">
    <location>
        <position position="1"/>
    </location>
</feature>
<organism evidence="1 2">
    <name type="scientific">Rhizopogon vinicolor AM-OR11-026</name>
    <dbReference type="NCBI Taxonomy" id="1314800"/>
    <lineage>
        <taxon>Eukaryota</taxon>
        <taxon>Fungi</taxon>
        <taxon>Dikarya</taxon>
        <taxon>Basidiomycota</taxon>
        <taxon>Agaricomycotina</taxon>
        <taxon>Agaricomycetes</taxon>
        <taxon>Agaricomycetidae</taxon>
        <taxon>Boletales</taxon>
        <taxon>Suillineae</taxon>
        <taxon>Rhizopogonaceae</taxon>
        <taxon>Rhizopogon</taxon>
    </lineage>
</organism>
<name>A0A1B7MJI6_9AGAM</name>
<protein>
    <recommendedName>
        <fullName evidence="3">Reverse transcriptase zinc-binding domain-containing protein</fullName>
    </recommendedName>
</protein>
<gene>
    <name evidence="1" type="ORF">K503DRAFT_701595</name>
</gene>
<sequence length="116" mass="13341">LKLTATFPKRLTSLLMNLRSRHIPLNSHLHRIGKSDSPNCAHRAQNEETIHHFLFDCFYVHRERHALTTALGRKASSLPFLLTDINAIPHLVRFINATKRFKTTLGEVKMPVPRPI</sequence>
<dbReference type="EMBL" id="KV448928">
    <property type="protein sequence ID" value="OAX32738.1"/>
    <property type="molecule type" value="Genomic_DNA"/>
</dbReference>
<reference evidence="1 2" key="1">
    <citation type="submission" date="2016-06" db="EMBL/GenBank/DDBJ databases">
        <title>Comparative genomics of the ectomycorrhizal sister species Rhizopogon vinicolor and Rhizopogon vesiculosus (Basidiomycota: Boletales) reveals a divergence of the mating type B locus.</title>
        <authorList>
            <consortium name="DOE Joint Genome Institute"/>
            <person name="Mujic A.B."/>
            <person name="Kuo A."/>
            <person name="Tritt A."/>
            <person name="Lipzen A."/>
            <person name="Chen C."/>
            <person name="Johnson J."/>
            <person name="Sharma A."/>
            <person name="Barry K."/>
            <person name="Grigoriev I.V."/>
            <person name="Spatafora J.W."/>
        </authorList>
    </citation>
    <scope>NUCLEOTIDE SEQUENCE [LARGE SCALE GENOMIC DNA]</scope>
    <source>
        <strain evidence="1 2">AM-OR11-026</strain>
    </source>
</reference>
<keyword evidence="2" id="KW-1185">Reference proteome</keyword>
<evidence type="ECO:0000313" key="1">
    <source>
        <dbReference type="EMBL" id="OAX32738.1"/>
    </source>
</evidence>